<reference evidence="11 12" key="1">
    <citation type="submission" date="2018-04" db="EMBL/GenBank/DDBJ databases">
        <title>Pararhodobacter oceanense sp. nov., isolated from marine intertidal sediment.</title>
        <authorList>
            <person name="Wang X.-L."/>
            <person name="Du Z.-J."/>
        </authorList>
    </citation>
    <scope>NUCLEOTIDE SEQUENCE [LARGE SCALE GENOMIC DNA]</scope>
    <source>
        <strain evidence="11 12">AM505</strain>
    </source>
</reference>
<comment type="subcellular location">
    <subcellularLocation>
        <location evidence="1 9">Cell membrane</location>
        <topology evidence="1 9">Multi-pass membrane protein</topology>
    </subcellularLocation>
</comment>
<evidence type="ECO:0000256" key="4">
    <source>
        <dbReference type="ARBA" id="ARBA00022679"/>
    </source>
</evidence>
<dbReference type="InterPro" id="IPR003010">
    <property type="entry name" value="C-N_Hydrolase"/>
</dbReference>
<keyword evidence="6 9" id="KW-1133">Transmembrane helix</keyword>
<name>A0A2T8HX45_9RHOB</name>
<dbReference type="InterPro" id="IPR045378">
    <property type="entry name" value="LNT_N"/>
</dbReference>
<evidence type="ECO:0000313" key="11">
    <source>
        <dbReference type="EMBL" id="PVH30007.1"/>
    </source>
</evidence>
<comment type="caution">
    <text evidence="11">The sequence shown here is derived from an EMBL/GenBank/DDBJ whole genome shotgun (WGS) entry which is preliminary data.</text>
</comment>
<evidence type="ECO:0000256" key="1">
    <source>
        <dbReference type="ARBA" id="ARBA00004651"/>
    </source>
</evidence>
<dbReference type="OrthoDB" id="9804277at2"/>
<dbReference type="Pfam" id="PF20154">
    <property type="entry name" value="LNT_N"/>
    <property type="match status" value="1"/>
</dbReference>
<dbReference type="Proteomes" id="UP000245911">
    <property type="component" value="Unassembled WGS sequence"/>
</dbReference>
<dbReference type="GO" id="GO:0042158">
    <property type="term" value="P:lipoprotein biosynthetic process"/>
    <property type="evidence" value="ECO:0007669"/>
    <property type="project" value="UniProtKB-UniRule"/>
</dbReference>
<feature type="transmembrane region" description="Helical" evidence="9">
    <location>
        <begin position="87"/>
        <end position="110"/>
    </location>
</feature>
<proteinExistence type="inferred from homology"/>
<evidence type="ECO:0000256" key="2">
    <source>
        <dbReference type="ARBA" id="ARBA00010065"/>
    </source>
</evidence>
<dbReference type="InterPro" id="IPR036526">
    <property type="entry name" value="C-N_Hydrolase_sf"/>
</dbReference>
<evidence type="ECO:0000256" key="7">
    <source>
        <dbReference type="ARBA" id="ARBA00023136"/>
    </source>
</evidence>
<protein>
    <recommendedName>
        <fullName evidence="9">Apolipoprotein N-acyltransferase</fullName>
        <shortName evidence="9">ALP N-acyltransferase</shortName>
        <ecNumber evidence="9">2.3.1.269</ecNumber>
    </recommendedName>
</protein>
<feature type="transmembrane region" description="Helical" evidence="9">
    <location>
        <begin position="160"/>
        <end position="185"/>
    </location>
</feature>
<comment type="catalytic activity">
    <reaction evidence="9">
        <text>N-terminal S-1,2-diacyl-sn-glyceryl-L-cysteinyl-[lipoprotein] + a glycerophospholipid = N-acyl-S-1,2-diacyl-sn-glyceryl-L-cysteinyl-[lipoprotein] + a 2-acyl-sn-glycero-3-phospholipid + H(+)</text>
        <dbReference type="Rhea" id="RHEA:48228"/>
        <dbReference type="Rhea" id="RHEA-COMP:14681"/>
        <dbReference type="Rhea" id="RHEA-COMP:14684"/>
        <dbReference type="ChEBI" id="CHEBI:15378"/>
        <dbReference type="ChEBI" id="CHEBI:136912"/>
        <dbReference type="ChEBI" id="CHEBI:140656"/>
        <dbReference type="ChEBI" id="CHEBI:140657"/>
        <dbReference type="ChEBI" id="CHEBI:140660"/>
        <dbReference type="EC" id="2.3.1.269"/>
    </reaction>
</comment>
<accession>A0A2T8HX45</accession>
<dbReference type="GO" id="GO:0016410">
    <property type="term" value="F:N-acyltransferase activity"/>
    <property type="evidence" value="ECO:0007669"/>
    <property type="project" value="UniProtKB-UniRule"/>
</dbReference>
<keyword evidence="3 9" id="KW-1003">Cell membrane</keyword>
<feature type="transmembrane region" description="Helical" evidence="9">
    <location>
        <begin position="55"/>
        <end position="75"/>
    </location>
</feature>
<evidence type="ECO:0000256" key="3">
    <source>
        <dbReference type="ARBA" id="ARBA00022475"/>
    </source>
</evidence>
<evidence type="ECO:0000256" key="5">
    <source>
        <dbReference type="ARBA" id="ARBA00022692"/>
    </source>
</evidence>
<dbReference type="PANTHER" id="PTHR38686">
    <property type="entry name" value="APOLIPOPROTEIN N-ACYLTRANSFERASE"/>
    <property type="match status" value="1"/>
</dbReference>
<evidence type="ECO:0000256" key="8">
    <source>
        <dbReference type="ARBA" id="ARBA00023315"/>
    </source>
</evidence>
<evidence type="ECO:0000259" key="10">
    <source>
        <dbReference type="PROSITE" id="PS50263"/>
    </source>
</evidence>
<dbReference type="EC" id="2.3.1.269" evidence="9"/>
<dbReference type="NCBIfam" id="TIGR00546">
    <property type="entry name" value="lnt"/>
    <property type="match status" value="1"/>
</dbReference>
<dbReference type="EMBL" id="QDKM01000002">
    <property type="protein sequence ID" value="PVH30007.1"/>
    <property type="molecule type" value="Genomic_DNA"/>
</dbReference>
<dbReference type="Pfam" id="PF00795">
    <property type="entry name" value="CN_hydrolase"/>
    <property type="match status" value="1"/>
</dbReference>
<dbReference type="InterPro" id="IPR004563">
    <property type="entry name" value="Apolipo_AcylTrfase"/>
</dbReference>
<evidence type="ECO:0000256" key="6">
    <source>
        <dbReference type="ARBA" id="ARBA00022989"/>
    </source>
</evidence>
<comment type="function">
    <text evidence="9">Catalyzes the phospholipid dependent N-acylation of the N-terminal cysteine of apolipoprotein, the last step in lipoprotein maturation.</text>
</comment>
<dbReference type="Gene3D" id="3.60.110.10">
    <property type="entry name" value="Carbon-nitrogen hydrolase"/>
    <property type="match status" value="1"/>
</dbReference>
<keyword evidence="5 9" id="KW-0812">Transmembrane</keyword>
<dbReference type="PROSITE" id="PS50263">
    <property type="entry name" value="CN_HYDROLASE"/>
    <property type="match status" value="1"/>
</dbReference>
<dbReference type="CDD" id="cd07571">
    <property type="entry name" value="ALP_N-acyl_transferase"/>
    <property type="match status" value="1"/>
</dbReference>
<dbReference type="UniPathway" id="UPA00666"/>
<keyword evidence="11" id="KW-0449">Lipoprotein</keyword>
<evidence type="ECO:0000313" key="12">
    <source>
        <dbReference type="Proteomes" id="UP000245911"/>
    </source>
</evidence>
<keyword evidence="7 9" id="KW-0472">Membrane</keyword>
<feature type="transmembrane region" description="Helical" evidence="9">
    <location>
        <begin position="197"/>
        <end position="219"/>
    </location>
</feature>
<keyword evidence="4 9" id="KW-0808">Transferase</keyword>
<dbReference type="PANTHER" id="PTHR38686:SF1">
    <property type="entry name" value="APOLIPOPROTEIN N-ACYLTRANSFERASE"/>
    <property type="match status" value="1"/>
</dbReference>
<keyword evidence="8 9" id="KW-0012">Acyltransferase</keyword>
<comment type="similarity">
    <text evidence="2 9">Belongs to the CN hydrolase family. Apolipoprotein N-acyltransferase subfamily.</text>
</comment>
<feature type="domain" description="CN hydrolase" evidence="10">
    <location>
        <begin position="232"/>
        <end position="479"/>
    </location>
</feature>
<organism evidence="11 12">
    <name type="scientific">Pararhodobacter oceanensis</name>
    <dbReference type="NCBI Taxonomy" id="2172121"/>
    <lineage>
        <taxon>Bacteria</taxon>
        <taxon>Pseudomonadati</taxon>
        <taxon>Pseudomonadota</taxon>
        <taxon>Alphaproteobacteria</taxon>
        <taxon>Rhodobacterales</taxon>
        <taxon>Paracoccaceae</taxon>
        <taxon>Pararhodobacter</taxon>
    </lineage>
</organism>
<evidence type="ECO:0000256" key="9">
    <source>
        <dbReference type="HAMAP-Rule" id="MF_01148"/>
    </source>
</evidence>
<feature type="transmembrane region" description="Helical" evidence="9">
    <location>
        <begin position="31"/>
        <end position="48"/>
    </location>
</feature>
<dbReference type="SUPFAM" id="SSF56317">
    <property type="entry name" value="Carbon-nitrogen hydrolase"/>
    <property type="match status" value="1"/>
</dbReference>
<keyword evidence="12" id="KW-1185">Reference proteome</keyword>
<dbReference type="AlphaFoldDB" id="A0A2T8HX45"/>
<sequence>MQQVLRGRWGVLGVALASGLIAALGQAPWGLWYLALPALAAVALLVALTPTARGAFGRAWLAGAAQFAVALAWIVEPFLIDSTTHGWMAPFALLGMACGLALFWGAAAALAAGALQRPVARIWAFAGAMLAFEALRGHLFTGFPWALTGHIWIGTPADQLAAYGGSLLLSALALGLAATLATVAYRLTQGRILRASLVALGGAIAAAAALGLGAFRLAAPLPPPLTPVVRLVQGNVPQHLKWQPDLVEGFYHRHLALSATAADAPPALVIWPESAAPFLLDSAGDGLRMAIEAAGVPLIFGVDRRARDEAGRVQYFNALALIGMDAQVAAVYDKHHLVPFGEYIPLIGQFAEGFGGLASQALSGYAPGPGVQIVDLAALGLEGFGQSLPLICYEAVFARNLRSETRPDWVLQITNDAWFGTGIGPFQHLAQAQLRAVEFGLPLVRAANTGVSAMIDARGRITAALPLGEQGVLDAHIPGAMPATPYARIGDTPWHVALSLLALWLALRGWRRRGSA</sequence>
<feature type="transmembrane region" description="Helical" evidence="9">
    <location>
        <begin position="7"/>
        <end position="25"/>
    </location>
</feature>
<dbReference type="HAMAP" id="MF_01148">
    <property type="entry name" value="Lnt"/>
    <property type="match status" value="1"/>
</dbReference>
<gene>
    <name evidence="9 11" type="primary">lnt</name>
    <name evidence="11" type="ORF">DDE20_07270</name>
</gene>
<dbReference type="GO" id="GO:0005886">
    <property type="term" value="C:plasma membrane"/>
    <property type="evidence" value="ECO:0007669"/>
    <property type="project" value="UniProtKB-SubCell"/>
</dbReference>
<comment type="pathway">
    <text evidence="9">Protein modification; lipoprotein biosynthesis (N-acyl transfer).</text>
</comment>